<dbReference type="SUPFAM" id="SSF52540">
    <property type="entry name" value="P-loop containing nucleoside triphosphate hydrolases"/>
    <property type="match status" value="1"/>
</dbReference>
<dbReference type="GO" id="GO:0005759">
    <property type="term" value="C:mitochondrial matrix"/>
    <property type="evidence" value="ECO:0007669"/>
    <property type="project" value="UniProtKB-ARBA"/>
</dbReference>
<reference evidence="6 7" key="1">
    <citation type="submission" date="2008-03" db="EMBL/GenBank/DDBJ databases">
        <title>The Genome Sequence of Verticillium dahliae VdLs.17.</title>
        <authorList>
            <consortium name="The Broad Institute Genome Sequencing Platform"/>
            <person name="Ma L.-J.J."/>
            <person name="Klosterman S.J."/>
            <person name="Subbarao K."/>
            <person name="Dobinson K."/>
            <person name="Veronese P."/>
            <person name="Kang S."/>
            <person name="Gold S.E."/>
            <person name="Young S."/>
            <person name="Jaffe D."/>
            <person name="Gnerre S."/>
            <person name="Berlin A."/>
            <person name="Heiman D."/>
            <person name="Hepburn T."/>
            <person name="Sykes S."/>
            <person name="Alvarado L."/>
            <person name="Kodira C.D."/>
            <person name="Lander E."/>
            <person name="Galagan J."/>
            <person name="Nusbaum C."/>
            <person name="Birren B."/>
        </authorList>
    </citation>
    <scope>NUCLEOTIDE SEQUENCE [LARGE SCALE GENOMIC DNA]</scope>
    <source>
        <strain evidence="7">VdLs.17 / ATCC MYA-4575 / FGSC 10137</strain>
    </source>
</reference>
<evidence type="ECO:0000256" key="2">
    <source>
        <dbReference type="ARBA" id="ARBA00022917"/>
    </source>
</evidence>
<dbReference type="Gene3D" id="3.40.50.300">
    <property type="entry name" value="P-loop containing nucleotide triphosphate hydrolases"/>
    <property type="match status" value="1"/>
</dbReference>
<dbReference type="InterPro" id="IPR031157">
    <property type="entry name" value="G_TR_CS"/>
</dbReference>
<keyword evidence="7" id="KW-1185">Reference proteome</keyword>
<dbReference type="SUPFAM" id="SSF54980">
    <property type="entry name" value="EF-G C-terminal domain-like"/>
    <property type="match status" value="2"/>
</dbReference>
<dbReference type="FunCoup" id="G2XG39">
    <property type="interactions" value="558"/>
</dbReference>
<keyword evidence="4" id="KW-0342">GTP-binding</keyword>
<keyword evidence="1" id="KW-0547">Nucleotide-binding</keyword>
<keyword evidence="6" id="KW-0251">Elongation factor</keyword>
<dbReference type="Gene3D" id="2.40.30.10">
    <property type="entry name" value="Translation factors"/>
    <property type="match status" value="1"/>
</dbReference>
<dbReference type="GO" id="GO:0032790">
    <property type="term" value="P:ribosome disassembly"/>
    <property type="evidence" value="ECO:0007669"/>
    <property type="project" value="TreeGrafter"/>
</dbReference>
<evidence type="ECO:0000256" key="3">
    <source>
        <dbReference type="ARBA" id="ARBA00023128"/>
    </source>
</evidence>
<keyword evidence="3" id="KW-0496">Mitochondrion</keyword>
<dbReference type="GO" id="GO:0003746">
    <property type="term" value="F:translation elongation factor activity"/>
    <property type="evidence" value="ECO:0007669"/>
    <property type="project" value="UniProtKB-KW"/>
</dbReference>
<gene>
    <name evidence="6" type="ORF">VDAG_09018</name>
</gene>
<dbReference type="AlphaFoldDB" id="G2XG39"/>
<dbReference type="PANTHER" id="PTHR43261">
    <property type="entry name" value="TRANSLATION ELONGATION FACTOR G-RELATED"/>
    <property type="match status" value="1"/>
</dbReference>
<dbReference type="Pfam" id="PF14492">
    <property type="entry name" value="EFG_III"/>
    <property type="match status" value="1"/>
</dbReference>
<name>G2XG39_VERDV</name>
<accession>G2XG39</accession>
<dbReference type="GO" id="GO:0032543">
    <property type="term" value="P:mitochondrial translation"/>
    <property type="evidence" value="ECO:0007669"/>
    <property type="project" value="TreeGrafter"/>
</dbReference>
<dbReference type="GeneID" id="20710481"/>
<dbReference type="GO" id="GO:0003924">
    <property type="term" value="F:GTPase activity"/>
    <property type="evidence" value="ECO:0007669"/>
    <property type="project" value="InterPro"/>
</dbReference>
<proteinExistence type="predicted"/>
<dbReference type="InterPro" id="IPR005225">
    <property type="entry name" value="Small_GTP-bd"/>
</dbReference>
<dbReference type="InterPro" id="IPR009000">
    <property type="entry name" value="Transl_B-barrel_sf"/>
</dbReference>
<dbReference type="OrthoDB" id="198619at2759"/>
<evidence type="ECO:0000313" key="7">
    <source>
        <dbReference type="Proteomes" id="UP000001611"/>
    </source>
</evidence>
<sequence length="840" mass="92461">MLAPAAAQGKTTTTERMLYYSGVTARVGDVDSGNTVTDFLELERERGITIQSAAITFNWPLQEVCPPGSHPKTINLIDTPGHQDFRFEVDRCLPVLDGAVCIIDSVKGVEAHTERVWSSAQEHAIPRVVYVNKLDRDGASFRKSVLEVGTRLNGWPLVCQIPWWEKENFVGVIDVVDRVGYRWKTEKQKITYRGEALDEALAGNKALLDEVEIARERLVEGLAELDEPIMDLFAEDPAKITNQVLKDGIRRAVRRGDGKAIPVFAGASFRHIGVEPLMDAIIDYLPSPDERPDLHVQTGEGKHSLAKLLHEHSEKRGKHARIAAVASVFKVFNHPTEGMLSFVRVYHGELHRNAAPWNTHALVSESPLGLLQISAAKTEVVQHLSTGQIGAMKGLKKARTGDTLLATVGSKTLPEGLRHIQIRPPEIPPAVAFLAMDPYGNVAAQELETLLDQMSRQDPSLRWNRDEKTEQFILQGMGKLHLEVALHHLKQNMKGQVDFGTIEVDYKECLTTSTDPHTLVFDKPVAGKAGKVTCTAVLEPLEDHHRQSSLEPDLVRDGNHIHIIIPLPADGSELRFDTREARQQMVNGVVAAMARGPRRSAPVQGCHVTVTVDTDPSGRGRPCCGHCSCCLLTLLALNDKVFSRSTLRGAKGIPCLCRLCILIHSGLVALDTPRPLSMSEGHFLVQGRPQLCEPYRRRHPPASRLVPQSTQRLDTPCVDGLHVAHEAETLAVPRGRRGRSSTTSVLAPGGHVLEVSDRSAEGSASAIDAGSIYAPPDPYDSVTSLREKKSTRMVEIVAKVPFKEVLDFDQHLRSKTGGRHSMTMAFDSLDRVVGQREKTL</sequence>
<organism evidence="6 7">
    <name type="scientific">Verticillium dahliae (strain VdLs.17 / ATCC MYA-4575 / FGSC 10137)</name>
    <name type="common">Verticillium wilt</name>
    <dbReference type="NCBI Taxonomy" id="498257"/>
    <lineage>
        <taxon>Eukaryota</taxon>
        <taxon>Fungi</taxon>
        <taxon>Dikarya</taxon>
        <taxon>Ascomycota</taxon>
        <taxon>Pezizomycotina</taxon>
        <taxon>Sordariomycetes</taxon>
        <taxon>Hypocreomycetidae</taxon>
        <taxon>Glomerellales</taxon>
        <taxon>Plectosphaerellaceae</taxon>
        <taxon>Verticillium</taxon>
    </lineage>
</organism>
<dbReference type="InterPro" id="IPR027417">
    <property type="entry name" value="P-loop_NTPase"/>
</dbReference>
<dbReference type="InterPro" id="IPR041095">
    <property type="entry name" value="EFG_II"/>
</dbReference>
<keyword evidence="2" id="KW-0648">Protein biosynthesis</keyword>
<dbReference type="Gene3D" id="3.30.70.240">
    <property type="match status" value="1"/>
</dbReference>
<dbReference type="FunFam" id="3.40.50.300:FF:000514">
    <property type="entry name" value="Ribosome-releasing factor 2, mitochondrial"/>
    <property type="match status" value="1"/>
</dbReference>
<dbReference type="PROSITE" id="PS51722">
    <property type="entry name" value="G_TR_2"/>
    <property type="match status" value="1"/>
</dbReference>
<dbReference type="EMBL" id="DS572718">
    <property type="protein sequence ID" value="EGY18858.1"/>
    <property type="molecule type" value="Genomic_DNA"/>
</dbReference>
<dbReference type="Gene3D" id="3.30.70.870">
    <property type="entry name" value="Elongation Factor G (Translational Gtpase), domain 3"/>
    <property type="match status" value="1"/>
</dbReference>
<feature type="domain" description="Tr-type G" evidence="5">
    <location>
        <begin position="1"/>
        <end position="289"/>
    </location>
</feature>
<dbReference type="PANTHER" id="PTHR43261:SF1">
    <property type="entry name" value="RIBOSOME-RELEASING FACTOR 2, MITOCHONDRIAL"/>
    <property type="match status" value="1"/>
</dbReference>
<dbReference type="eggNOG" id="KOG0465">
    <property type="taxonomic scope" value="Eukaryota"/>
</dbReference>
<protein>
    <submittedName>
        <fullName evidence="6">Elongation factor G 2</fullName>
    </submittedName>
</protein>
<dbReference type="HOGENOM" id="CLU_002794_4_1_1"/>
<evidence type="ECO:0000256" key="4">
    <source>
        <dbReference type="ARBA" id="ARBA00023134"/>
    </source>
</evidence>
<dbReference type="PRINTS" id="PR00315">
    <property type="entry name" value="ELONGATNFCT"/>
</dbReference>
<dbReference type="NCBIfam" id="TIGR00231">
    <property type="entry name" value="small_GTP"/>
    <property type="match status" value="1"/>
</dbReference>
<dbReference type="OMA" id="GPQFTFP"/>
<evidence type="ECO:0000256" key="1">
    <source>
        <dbReference type="ARBA" id="ARBA00022741"/>
    </source>
</evidence>
<dbReference type="PROSITE" id="PS00301">
    <property type="entry name" value="G_TR_1"/>
    <property type="match status" value="1"/>
</dbReference>
<dbReference type="KEGG" id="vda:VDAG_09018"/>
<dbReference type="RefSeq" id="XP_009655116.1">
    <property type="nucleotide sequence ID" value="XM_009656821.1"/>
</dbReference>
<dbReference type="InterPro" id="IPR000795">
    <property type="entry name" value="T_Tr_GTP-bd_dom"/>
</dbReference>
<evidence type="ECO:0000313" key="6">
    <source>
        <dbReference type="EMBL" id="EGY18858.1"/>
    </source>
</evidence>
<dbReference type="InParanoid" id="G2XG39"/>
<evidence type="ECO:0000259" key="5">
    <source>
        <dbReference type="PROSITE" id="PS51722"/>
    </source>
</evidence>
<dbReference type="STRING" id="498257.G2XG39"/>
<dbReference type="SUPFAM" id="SSF50447">
    <property type="entry name" value="Translation proteins"/>
    <property type="match status" value="1"/>
</dbReference>
<dbReference type="Pfam" id="PF00009">
    <property type="entry name" value="GTP_EFTU"/>
    <property type="match status" value="1"/>
</dbReference>
<dbReference type="GO" id="GO:0005525">
    <property type="term" value="F:GTP binding"/>
    <property type="evidence" value="ECO:0007669"/>
    <property type="project" value="UniProtKB-KW"/>
</dbReference>
<dbReference type="InterPro" id="IPR035647">
    <property type="entry name" value="EFG_III/V"/>
</dbReference>
<dbReference type="Proteomes" id="UP000001611">
    <property type="component" value="Chromosome 5"/>
</dbReference>